<evidence type="ECO:0000313" key="1">
    <source>
        <dbReference type="EMBL" id="OWO90030.1"/>
    </source>
</evidence>
<dbReference type="Gene3D" id="6.20.350.10">
    <property type="match status" value="1"/>
</dbReference>
<dbReference type="EMBL" id="MXPU01000031">
    <property type="protein sequence ID" value="OWO90030.1"/>
    <property type="molecule type" value="Genomic_DNA"/>
</dbReference>
<sequence>MALDDILDGLVDELASIEHERWAHWQKYVHGQSLKQPDGSIVIPANLVAKWERQIATPFSQLSDTEKKSDREQVQKYLPLLKNALRK</sequence>
<gene>
    <name evidence="1" type="ORF">B5E41_28985</name>
</gene>
<organism evidence="1 2">
    <name type="scientific">Rhizobium esperanzae</name>
    <dbReference type="NCBI Taxonomy" id="1967781"/>
    <lineage>
        <taxon>Bacteria</taxon>
        <taxon>Pseudomonadati</taxon>
        <taxon>Pseudomonadota</taxon>
        <taxon>Alphaproteobacteria</taxon>
        <taxon>Hyphomicrobiales</taxon>
        <taxon>Rhizobiaceae</taxon>
        <taxon>Rhizobium/Agrobacterium group</taxon>
        <taxon>Rhizobium</taxon>
    </lineage>
</organism>
<comment type="caution">
    <text evidence="1">The sequence shown here is derived from an EMBL/GenBank/DDBJ whole genome shotgun (WGS) entry which is preliminary data.</text>
</comment>
<dbReference type="Proteomes" id="UP000197269">
    <property type="component" value="Unassembled WGS sequence"/>
</dbReference>
<name>A0A246DLH6_9HYPH</name>
<proteinExistence type="predicted"/>
<protein>
    <submittedName>
        <fullName evidence="1">Uncharacterized protein</fullName>
    </submittedName>
</protein>
<dbReference type="AlphaFoldDB" id="A0A246DLH6"/>
<dbReference type="RefSeq" id="WP_088397079.1">
    <property type="nucleotide sequence ID" value="NZ_MXPU01000031.1"/>
</dbReference>
<evidence type="ECO:0000313" key="2">
    <source>
        <dbReference type="Proteomes" id="UP000197269"/>
    </source>
</evidence>
<reference evidence="1 2" key="1">
    <citation type="submission" date="2017-03" db="EMBL/GenBank/DDBJ databases">
        <title>Genome of strain Rhizobium sp. CNPSo 668.</title>
        <authorList>
            <person name="Ribeiro R."/>
        </authorList>
    </citation>
    <scope>NUCLEOTIDE SEQUENCE [LARGE SCALE GENOMIC DNA]</scope>
    <source>
        <strain evidence="1 2">CNPSo 668</strain>
    </source>
</reference>
<accession>A0A246DLH6</accession>